<dbReference type="AlphaFoldDB" id="A0A0B1SK62"/>
<organism evidence="1 2">
    <name type="scientific">Oesophagostomum dentatum</name>
    <name type="common">Nodular worm</name>
    <dbReference type="NCBI Taxonomy" id="61180"/>
    <lineage>
        <taxon>Eukaryota</taxon>
        <taxon>Metazoa</taxon>
        <taxon>Ecdysozoa</taxon>
        <taxon>Nematoda</taxon>
        <taxon>Chromadorea</taxon>
        <taxon>Rhabditida</taxon>
        <taxon>Rhabditina</taxon>
        <taxon>Rhabditomorpha</taxon>
        <taxon>Strongyloidea</taxon>
        <taxon>Strongylidae</taxon>
        <taxon>Oesophagostomum</taxon>
    </lineage>
</organism>
<accession>A0A0B1SK62</accession>
<keyword evidence="2" id="KW-1185">Reference proteome</keyword>
<sequence length="51" mass="5711">MPMEELNGTKKVAQETTPLNQLSSNIINICSKMTLAAVYATRMRNATLRKK</sequence>
<proteinExistence type="predicted"/>
<evidence type="ECO:0000313" key="2">
    <source>
        <dbReference type="Proteomes" id="UP000053660"/>
    </source>
</evidence>
<dbReference type="Proteomes" id="UP000053660">
    <property type="component" value="Unassembled WGS sequence"/>
</dbReference>
<name>A0A0B1SK62_OESDE</name>
<reference evidence="1 2" key="1">
    <citation type="submission" date="2014-03" db="EMBL/GenBank/DDBJ databases">
        <title>Draft genome of the hookworm Oesophagostomum dentatum.</title>
        <authorList>
            <person name="Mitreva M."/>
        </authorList>
    </citation>
    <scope>NUCLEOTIDE SEQUENCE [LARGE SCALE GENOMIC DNA]</scope>
    <source>
        <strain evidence="1 2">OD-Hann</strain>
    </source>
</reference>
<protein>
    <submittedName>
        <fullName evidence="1">Uncharacterized protein</fullName>
    </submittedName>
</protein>
<evidence type="ECO:0000313" key="1">
    <source>
        <dbReference type="EMBL" id="KHJ83590.1"/>
    </source>
</evidence>
<dbReference type="EMBL" id="KN572723">
    <property type="protein sequence ID" value="KHJ83590.1"/>
    <property type="molecule type" value="Genomic_DNA"/>
</dbReference>
<gene>
    <name evidence="1" type="ORF">OESDEN_16709</name>
</gene>